<dbReference type="PROSITE" id="PS50893">
    <property type="entry name" value="ABC_TRANSPORTER_2"/>
    <property type="match status" value="1"/>
</dbReference>
<proteinExistence type="predicted"/>
<keyword evidence="6" id="KW-1185">Reference proteome</keyword>
<dbReference type="SUPFAM" id="SSF52540">
    <property type="entry name" value="P-loop containing nucleoside triphosphate hydrolases"/>
    <property type="match status" value="1"/>
</dbReference>
<dbReference type="PROSITE" id="PS00211">
    <property type="entry name" value="ABC_TRANSPORTER_1"/>
    <property type="match status" value="1"/>
</dbReference>
<evidence type="ECO:0000259" key="4">
    <source>
        <dbReference type="PROSITE" id="PS50893"/>
    </source>
</evidence>
<evidence type="ECO:0000313" key="5">
    <source>
        <dbReference type="EMBL" id="UZD23452.1"/>
    </source>
</evidence>
<dbReference type="InterPro" id="IPR050093">
    <property type="entry name" value="ABC_SmlMolc_Importer"/>
</dbReference>
<dbReference type="Proteomes" id="UP001163156">
    <property type="component" value="Chromosome"/>
</dbReference>
<dbReference type="Pfam" id="PF00005">
    <property type="entry name" value="ABC_tran"/>
    <property type="match status" value="1"/>
</dbReference>
<dbReference type="PANTHER" id="PTHR42781">
    <property type="entry name" value="SPERMIDINE/PUTRESCINE IMPORT ATP-BINDING PROTEIN POTA"/>
    <property type="match status" value="1"/>
</dbReference>
<keyword evidence="1" id="KW-0813">Transport</keyword>
<dbReference type="InterPro" id="IPR017871">
    <property type="entry name" value="ABC_transporter-like_CS"/>
</dbReference>
<evidence type="ECO:0000256" key="3">
    <source>
        <dbReference type="ARBA" id="ARBA00022840"/>
    </source>
</evidence>
<sequence length="238" mass="26889">MIEIGLQKKLQGAAGTFQLSFDAKIEAGELVTLYGASGVGKTSIFRMICGLLAPDAGRVQFEQEIWFDKAKKIHVKPQHRNIGMVFQDYSLFPNMNVRENLAYALEKNQSKEIIDELLELAELGQLADTKPNLLSGGQKQRVALARALVRKPKLLLLDEPLSALDLEMQSKMQDYILKFHKEFNLTTILISHDLLEVAKMSKRVLLLENGKITQDGTPEEVLPMERLMGFLKETKHRN</sequence>
<dbReference type="InterPro" id="IPR027417">
    <property type="entry name" value="P-loop_NTPase"/>
</dbReference>
<organism evidence="5 6">
    <name type="scientific">Algoriphagus halophytocola</name>
    <dbReference type="NCBI Taxonomy" id="2991499"/>
    <lineage>
        <taxon>Bacteria</taxon>
        <taxon>Pseudomonadati</taxon>
        <taxon>Bacteroidota</taxon>
        <taxon>Cytophagia</taxon>
        <taxon>Cytophagales</taxon>
        <taxon>Cyclobacteriaceae</taxon>
        <taxon>Algoriphagus</taxon>
    </lineage>
</organism>
<reference evidence="5" key="1">
    <citation type="submission" date="2022-10" db="EMBL/GenBank/DDBJ databases">
        <title>Algoriphagus sp. a novel bacteria isolate from halophytes salicornia europaea.</title>
        <authorList>
            <person name="Peng Y."/>
            <person name="Jiang L."/>
            <person name="Lee J."/>
        </authorList>
    </citation>
    <scope>NUCLEOTIDE SEQUENCE</scope>
    <source>
        <strain evidence="5">TR-M5</strain>
    </source>
</reference>
<evidence type="ECO:0000256" key="1">
    <source>
        <dbReference type="ARBA" id="ARBA00022448"/>
    </source>
</evidence>
<dbReference type="EMBL" id="CP110226">
    <property type="protein sequence ID" value="UZD23452.1"/>
    <property type="molecule type" value="Genomic_DNA"/>
</dbReference>
<dbReference type="SMART" id="SM00382">
    <property type="entry name" value="AAA"/>
    <property type="match status" value="1"/>
</dbReference>
<evidence type="ECO:0000313" key="6">
    <source>
        <dbReference type="Proteomes" id="UP001163156"/>
    </source>
</evidence>
<dbReference type="InterPro" id="IPR003593">
    <property type="entry name" value="AAA+_ATPase"/>
</dbReference>
<protein>
    <submittedName>
        <fullName evidence="5">ATP-binding cassette domain-containing protein</fullName>
    </submittedName>
</protein>
<accession>A0ABY6MM30</accession>
<keyword evidence="2" id="KW-0547">Nucleotide-binding</keyword>
<dbReference type="GO" id="GO:0005524">
    <property type="term" value="F:ATP binding"/>
    <property type="evidence" value="ECO:0007669"/>
    <property type="project" value="UniProtKB-KW"/>
</dbReference>
<dbReference type="Gene3D" id="3.40.50.300">
    <property type="entry name" value="P-loop containing nucleotide triphosphate hydrolases"/>
    <property type="match status" value="1"/>
</dbReference>
<dbReference type="PANTHER" id="PTHR42781:SF4">
    <property type="entry name" value="SPERMIDINE_PUTRESCINE IMPORT ATP-BINDING PROTEIN POTA"/>
    <property type="match status" value="1"/>
</dbReference>
<gene>
    <name evidence="5" type="ORF">OM944_02955</name>
</gene>
<evidence type="ECO:0000256" key="2">
    <source>
        <dbReference type="ARBA" id="ARBA00022741"/>
    </source>
</evidence>
<dbReference type="RefSeq" id="WP_264809994.1">
    <property type="nucleotide sequence ID" value="NZ_CP110226.1"/>
</dbReference>
<dbReference type="InterPro" id="IPR003439">
    <property type="entry name" value="ABC_transporter-like_ATP-bd"/>
</dbReference>
<name>A0ABY6MM30_9BACT</name>
<feature type="domain" description="ABC transporter" evidence="4">
    <location>
        <begin position="1"/>
        <end position="234"/>
    </location>
</feature>
<keyword evidence="3 5" id="KW-0067">ATP-binding</keyword>